<comment type="subcellular location">
    <subcellularLocation>
        <location evidence="1">Nucleus</location>
    </subcellularLocation>
</comment>
<evidence type="ECO:0000256" key="3">
    <source>
        <dbReference type="ARBA" id="ARBA00023242"/>
    </source>
</evidence>
<gene>
    <name evidence="5" type="ORF">EB796_021829</name>
</gene>
<dbReference type="EMBL" id="VXIV02003208">
    <property type="protein sequence ID" value="KAF6019858.1"/>
    <property type="molecule type" value="Genomic_DNA"/>
</dbReference>
<dbReference type="AlphaFoldDB" id="A0A7J7J336"/>
<reference evidence="5" key="1">
    <citation type="submission" date="2020-06" db="EMBL/GenBank/DDBJ databases">
        <title>Draft genome of Bugula neritina, a colonial animal packing powerful symbionts and potential medicines.</title>
        <authorList>
            <person name="Rayko M."/>
        </authorList>
    </citation>
    <scope>NUCLEOTIDE SEQUENCE [LARGE SCALE GENOMIC DNA]</scope>
    <source>
        <strain evidence="5">Kwan_BN1</strain>
    </source>
</reference>
<dbReference type="GO" id="GO:0033314">
    <property type="term" value="P:mitotic DNA replication checkpoint signaling"/>
    <property type="evidence" value="ECO:0007669"/>
    <property type="project" value="TreeGrafter"/>
</dbReference>
<dbReference type="GO" id="GO:0044778">
    <property type="term" value="P:meiotic DNA integrity checkpoint signaling"/>
    <property type="evidence" value="ECO:0007669"/>
    <property type="project" value="TreeGrafter"/>
</dbReference>
<evidence type="ECO:0000256" key="2">
    <source>
        <dbReference type="ARBA" id="ARBA00005563"/>
    </source>
</evidence>
<sequence>MRFKATLVDINSISFLSKVVLGVAKLSKSCVIRLTATKIYFILTQNQLHGGTNLWCELPQINFCSGYEFSGHTDRNETYMEVAMDLFGHALKSAHQAQTLRIKLTQKATACLTLEVVQPTLSINSSSRTVIHDIPIKIIPSRLWDEYKEPDIPEFEVSLYLPPLKIMKTVIERLKNISNALCLSANQKGDLVLKIKSEMAAVSVSFKDLMQANWKETGSSQSQGSMIQPSSNRNASKFFEVTIDNKRLHAFLSSIQIPADKIVCNIIANEAIQMFVINDQLSLQYTIPAQNII</sequence>
<dbReference type="GO" id="GO:0006289">
    <property type="term" value="P:nucleotide-excision repair"/>
    <property type="evidence" value="ECO:0007669"/>
    <property type="project" value="TreeGrafter"/>
</dbReference>
<dbReference type="Proteomes" id="UP000593567">
    <property type="component" value="Unassembled WGS sequence"/>
</dbReference>
<dbReference type="GO" id="GO:0005730">
    <property type="term" value="C:nucleolus"/>
    <property type="evidence" value="ECO:0007669"/>
    <property type="project" value="InterPro"/>
</dbReference>
<dbReference type="PANTHER" id="PTHR12900">
    <property type="entry name" value="MITOTIC AND DNA DAMAGE CHECKPOINT PROTEIN HUS1"/>
    <property type="match status" value="1"/>
</dbReference>
<proteinExistence type="inferred from homology"/>
<evidence type="ECO:0000313" key="5">
    <source>
        <dbReference type="EMBL" id="KAF6019858.1"/>
    </source>
</evidence>
<dbReference type="PIRSF" id="PIRSF011312">
    <property type="entry name" value="Cell_cycle_HUS1"/>
    <property type="match status" value="1"/>
</dbReference>
<evidence type="ECO:0000313" key="6">
    <source>
        <dbReference type="Proteomes" id="UP000593567"/>
    </source>
</evidence>
<comment type="similarity">
    <text evidence="2 4">Belongs to the HUS1 family.</text>
</comment>
<dbReference type="Pfam" id="PF04005">
    <property type="entry name" value="Hus1"/>
    <property type="match status" value="1"/>
</dbReference>
<dbReference type="GO" id="GO:0030896">
    <property type="term" value="C:checkpoint clamp complex"/>
    <property type="evidence" value="ECO:0007669"/>
    <property type="project" value="InterPro"/>
</dbReference>
<dbReference type="Gene3D" id="3.70.10.10">
    <property type="match status" value="1"/>
</dbReference>
<organism evidence="5 6">
    <name type="scientific">Bugula neritina</name>
    <name type="common">Brown bryozoan</name>
    <name type="synonym">Sertularia neritina</name>
    <dbReference type="NCBI Taxonomy" id="10212"/>
    <lineage>
        <taxon>Eukaryota</taxon>
        <taxon>Metazoa</taxon>
        <taxon>Spiralia</taxon>
        <taxon>Lophotrochozoa</taxon>
        <taxon>Bryozoa</taxon>
        <taxon>Gymnolaemata</taxon>
        <taxon>Cheilostomatida</taxon>
        <taxon>Flustrina</taxon>
        <taxon>Buguloidea</taxon>
        <taxon>Bugulidae</taxon>
        <taxon>Bugula</taxon>
    </lineage>
</organism>
<name>A0A7J7J336_BUGNE</name>
<dbReference type="GO" id="GO:0000724">
    <property type="term" value="P:double-strand break repair via homologous recombination"/>
    <property type="evidence" value="ECO:0007669"/>
    <property type="project" value="TreeGrafter"/>
</dbReference>
<keyword evidence="3" id="KW-0539">Nucleus</keyword>
<dbReference type="GO" id="GO:0035861">
    <property type="term" value="C:site of double-strand break"/>
    <property type="evidence" value="ECO:0007669"/>
    <property type="project" value="TreeGrafter"/>
</dbReference>
<accession>A0A7J7J336</accession>
<dbReference type="OrthoDB" id="10063861at2759"/>
<keyword evidence="6" id="KW-1185">Reference proteome</keyword>
<dbReference type="GO" id="GO:0000723">
    <property type="term" value="P:telomere maintenance"/>
    <property type="evidence" value="ECO:0007669"/>
    <property type="project" value="TreeGrafter"/>
</dbReference>
<comment type="caution">
    <text evidence="5">The sequence shown here is derived from an EMBL/GenBank/DDBJ whole genome shotgun (WGS) entry which is preliminary data.</text>
</comment>
<dbReference type="InterPro" id="IPR016580">
    <property type="entry name" value="HUS1"/>
</dbReference>
<dbReference type="GO" id="GO:0031573">
    <property type="term" value="P:mitotic intra-S DNA damage checkpoint signaling"/>
    <property type="evidence" value="ECO:0007669"/>
    <property type="project" value="TreeGrafter"/>
</dbReference>
<evidence type="ECO:0000256" key="4">
    <source>
        <dbReference type="PIRNR" id="PIRNR011312"/>
    </source>
</evidence>
<dbReference type="InterPro" id="IPR007150">
    <property type="entry name" value="HUS1/Mec3"/>
</dbReference>
<dbReference type="PANTHER" id="PTHR12900:SF0">
    <property type="entry name" value="CHECKPOINT PROTEIN"/>
    <property type="match status" value="1"/>
</dbReference>
<evidence type="ECO:0000256" key="1">
    <source>
        <dbReference type="ARBA" id="ARBA00004123"/>
    </source>
</evidence>
<protein>
    <recommendedName>
        <fullName evidence="4">Checkpoint protein</fullName>
    </recommendedName>
</protein>